<name>A0A067S378_GALM3</name>
<protein>
    <submittedName>
        <fullName evidence="1">Uncharacterized protein</fullName>
    </submittedName>
</protein>
<dbReference type="AlphaFoldDB" id="A0A067S378"/>
<proteinExistence type="predicted"/>
<sequence length="522" mass="59296">MDGLERCKARETAQEKANRLHLEQQNKNGPVGKCKVFEWMQDEVVKTFYRRTLLTKDEGACRWGACTEYQRFYWSQKNQWDICLHLPKYPPGVEVPYVQPYQDLFDMDTDLPDFILKEKPTQLVNKEDKATASMLQAVEDLVGERELVEDPKMFPSGPIAEYLALRHGFEISATNNWHPTLHGVGKLPAGRADLVVKNLMCVDDEQSIQADATTAIVDFYNVMTAGTPLDKLPPAWDVVSRLKLDFERLRLQCFPSAVLEKKTAYVLRPPEGSDDQSEWFVALHSATAVLLVYRCGWTTMEEIAKGLLSYRIPFRTVVECRSRNLVKVPAGKTRGLGQRRLHFSPTVEDIYDYEDAREEVLQSPCGRAILMQAGIAGRLAYSIVPEYLVYDGPNFVHTEVVCTDGEVDFIDDAVTTDQLDVVSGVFLVDTDGTAGAARMEAHKSFWPKQSTWFTTGYAGDQWLPPAEKWFIPHLRSLIQGNNFELLNATEWRQNLSRNVKKSRPVFANSEKVAAEFIRRQLG</sequence>
<reference evidence="2" key="1">
    <citation type="journal article" date="2014" name="Proc. Natl. Acad. Sci. U.S.A.">
        <title>Extensive sampling of basidiomycete genomes demonstrates inadequacy of the white-rot/brown-rot paradigm for wood decay fungi.</title>
        <authorList>
            <person name="Riley R."/>
            <person name="Salamov A.A."/>
            <person name="Brown D.W."/>
            <person name="Nagy L.G."/>
            <person name="Floudas D."/>
            <person name="Held B.W."/>
            <person name="Levasseur A."/>
            <person name="Lombard V."/>
            <person name="Morin E."/>
            <person name="Otillar R."/>
            <person name="Lindquist E.A."/>
            <person name="Sun H."/>
            <person name="LaButti K.M."/>
            <person name="Schmutz J."/>
            <person name="Jabbour D."/>
            <person name="Luo H."/>
            <person name="Baker S.E."/>
            <person name="Pisabarro A.G."/>
            <person name="Walton J.D."/>
            <person name="Blanchette R.A."/>
            <person name="Henrissat B."/>
            <person name="Martin F."/>
            <person name="Cullen D."/>
            <person name="Hibbett D.S."/>
            <person name="Grigoriev I.V."/>
        </authorList>
    </citation>
    <scope>NUCLEOTIDE SEQUENCE [LARGE SCALE GENOMIC DNA]</scope>
    <source>
        <strain evidence="2">CBS 339.88</strain>
    </source>
</reference>
<gene>
    <name evidence="1" type="ORF">GALMADRAFT_148841</name>
</gene>
<accession>A0A067S378</accession>
<evidence type="ECO:0000313" key="2">
    <source>
        <dbReference type="Proteomes" id="UP000027222"/>
    </source>
</evidence>
<keyword evidence="2" id="KW-1185">Reference proteome</keyword>
<dbReference type="OrthoDB" id="3268696at2759"/>
<dbReference type="Proteomes" id="UP000027222">
    <property type="component" value="Unassembled WGS sequence"/>
</dbReference>
<dbReference type="EMBL" id="KL142467">
    <property type="protein sequence ID" value="KDR65251.1"/>
    <property type="molecule type" value="Genomic_DNA"/>
</dbReference>
<organism evidence="1 2">
    <name type="scientific">Galerina marginata (strain CBS 339.88)</name>
    <dbReference type="NCBI Taxonomy" id="685588"/>
    <lineage>
        <taxon>Eukaryota</taxon>
        <taxon>Fungi</taxon>
        <taxon>Dikarya</taxon>
        <taxon>Basidiomycota</taxon>
        <taxon>Agaricomycotina</taxon>
        <taxon>Agaricomycetes</taxon>
        <taxon>Agaricomycetidae</taxon>
        <taxon>Agaricales</taxon>
        <taxon>Agaricineae</taxon>
        <taxon>Strophariaceae</taxon>
        <taxon>Galerina</taxon>
    </lineage>
</organism>
<evidence type="ECO:0000313" key="1">
    <source>
        <dbReference type="EMBL" id="KDR65251.1"/>
    </source>
</evidence>
<dbReference type="HOGENOM" id="CLU_521795_0_0_1"/>